<keyword evidence="3" id="KW-1185">Reference proteome</keyword>
<evidence type="ECO:0000256" key="1">
    <source>
        <dbReference type="SAM" id="MobiDB-lite"/>
    </source>
</evidence>
<protein>
    <submittedName>
        <fullName evidence="2">Uncharacterized protein</fullName>
    </submittedName>
</protein>
<dbReference type="EMBL" id="BAAAKJ010000355">
    <property type="protein sequence ID" value="GAA1409177.1"/>
    <property type="molecule type" value="Genomic_DNA"/>
</dbReference>
<feature type="compositionally biased region" description="Low complexity" evidence="1">
    <location>
        <begin position="21"/>
        <end position="32"/>
    </location>
</feature>
<comment type="caution">
    <text evidence="2">The sequence shown here is derived from an EMBL/GenBank/DDBJ whole genome shotgun (WGS) entry which is preliminary data.</text>
</comment>
<evidence type="ECO:0000313" key="3">
    <source>
        <dbReference type="Proteomes" id="UP001499863"/>
    </source>
</evidence>
<evidence type="ECO:0000313" key="2">
    <source>
        <dbReference type="EMBL" id="GAA1409177.1"/>
    </source>
</evidence>
<organism evidence="2 3">
    <name type="scientific">Kitasatospora putterlickiae</name>
    <dbReference type="NCBI Taxonomy" id="221725"/>
    <lineage>
        <taxon>Bacteria</taxon>
        <taxon>Bacillati</taxon>
        <taxon>Actinomycetota</taxon>
        <taxon>Actinomycetes</taxon>
        <taxon>Kitasatosporales</taxon>
        <taxon>Streptomycetaceae</taxon>
        <taxon>Kitasatospora</taxon>
    </lineage>
</organism>
<feature type="region of interest" description="Disordered" evidence="1">
    <location>
        <begin position="1"/>
        <end position="37"/>
    </location>
</feature>
<reference evidence="2 3" key="1">
    <citation type="journal article" date="2019" name="Int. J. Syst. Evol. Microbiol.">
        <title>The Global Catalogue of Microorganisms (GCM) 10K type strain sequencing project: providing services to taxonomists for standard genome sequencing and annotation.</title>
        <authorList>
            <consortium name="The Broad Institute Genomics Platform"/>
            <consortium name="The Broad Institute Genome Sequencing Center for Infectious Disease"/>
            <person name="Wu L."/>
            <person name="Ma J."/>
        </authorList>
    </citation>
    <scope>NUCLEOTIDE SEQUENCE [LARGE SCALE GENOMIC DNA]</scope>
    <source>
        <strain evidence="2 3">JCM 12393</strain>
    </source>
</reference>
<proteinExistence type="predicted"/>
<gene>
    <name evidence="2" type="ORF">GCM10009639_59540</name>
</gene>
<dbReference type="Proteomes" id="UP001499863">
    <property type="component" value="Unassembled WGS sequence"/>
</dbReference>
<name>A0ABN1YG37_9ACTN</name>
<sequence length="81" mass="8948">MDCWSSQSWRRARSSWPGQVAASSPEPASQAAEEADVASRVPVLSALRRLSRRATVTTTANFRTSRGSYWRAGSSPWPRLP</sequence>
<accession>A0ABN1YG37</accession>